<comment type="caution">
    <text evidence="4">The sequence shown here is derived from an EMBL/GenBank/DDBJ whole genome shotgun (WGS) entry which is preliminary data.</text>
</comment>
<organism evidence="4 5">
    <name type="scientific">Flavobacterium subsaxonicum WB 4.1-42 = DSM 21790</name>
    <dbReference type="NCBI Taxonomy" id="1121898"/>
    <lineage>
        <taxon>Bacteria</taxon>
        <taxon>Pseudomonadati</taxon>
        <taxon>Bacteroidota</taxon>
        <taxon>Flavobacteriia</taxon>
        <taxon>Flavobacteriales</taxon>
        <taxon>Flavobacteriaceae</taxon>
        <taxon>Flavobacterium</taxon>
    </lineage>
</organism>
<evidence type="ECO:0000259" key="3">
    <source>
        <dbReference type="Pfam" id="PF18962"/>
    </source>
</evidence>
<keyword evidence="5" id="KW-1185">Reference proteome</keyword>
<dbReference type="OrthoDB" id="1373043at2"/>
<dbReference type="NCBIfam" id="TIGR04183">
    <property type="entry name" value="Por_Secre_tail"/>
    <property type="match status" value="1"/>
</dbReference>
<dbReference type="STRING" id="1121898.GCA_000422725_02887"/>
<evidence type="ECO:0000313" key="4">
    <source>
        <dbReference type="EMBL" id="KGO92228.1"/>
    </source>
</evidence>
<dbReference type="InterPro" id="IPR026444">
    <property type="entry name" value="Secre_tail"/>
</dbReference>
<reference evidence="4 5" key="1">
    <citation type="submission" date="2013-09" db="EMBL/GenBank/DDBJ databases">
        <authorList>
            <person name="Zeng Z."/>
            <person name="Chen C."/>
        </authorList>
    </citation>
    <scope>NUCLEOTIDE SEQUENCE [LARGE SCALE GENOMIC DNA]</scope>
    <source>
        <strain evidence="4 5">WB 4.1-42</strain>
    </source>
</reference>
<proteinExistence type="predicted"/>
<dbReference type="AlphaFoldDB" id="A0A0A2MLA2"/>
<evidence type="ECO:0000256" key="1">
    <source>
        <dbReference type="ARBA" id="ARBA00022729"/>
    </source>
</evidence>
<evidence type="ECO:0000256" key="2">
    <source>
        <dbReference type="SAM" id="SignalP"/>
    </source>
</evidence>
<keyword evidence="1 2" id="KW-0732">Signal</keyword>
<accession>A0A0A2MLA2</accession>
<dbReference type="RefSeq" id="WP_026991068.1">
    <property type="nucleotide sequence ID" value="NZ_AUGP01000025.1"/>
</dbReference>
<dbReference type="Proteomes" id="UP000030111">
    <property type="component" value="Unassembled WGS sequence"/>
</dbReference>
<dbReference type="eggNOG" id="COG4935">
    <property type="taxonomic scope" value="Bacteria"/>
</dbReference>
<gene>
    <name evidence="4" type="ORF">Q766_13805</name>
</gene>
<name>A0A0A2MLA2_9FLAO</name>
<feature type="signal peptide" evidence="2">
    <location>
        <begin position="1"/>
        <end position="17"/>
    </location>
</feature>
<evidence type="ECO:0000313" key="5">
    <source>
        <dbReference type="Proteomes" id="UP000030111"/>
    </source>
</evidence>
<feature type="domain" description="Secretion system C-terminal sorting" evidence="3">
    <location>
        <begin position="301"/>
        <end position="367"/>
    </location>
</feature>
<dbReference type="EMBL" id="JRLY01000011">
    <property type="protein sequence ID" value="KGO92228.1"/>
    <property type="molecule type" value="Genomic_DNA"/>
</dbReference>
<dbReference type="Pfam" id="PF18962">
    <property type="entry name" value="Por_Secre_tail"/>
    <property type="match status" value="1"/>
</dbReference>
<feature type="chain" id="PRO_5001991617" description="Secretion system C-terminal sorting domain-containing protein" evidence="2">
    <location>
        <begin position="18"/>
        <end position="370"/>
    </location>
</feature>
<sequence>MKNLLFLLLFTSYAVYAQPNIGAPADIVVCDQDSNTVDGQAIINLTVNNTLILNGLNPDNYTIAYFATQQEAVDNVNAVVSESNVLLNNGQTIFVRLTDIVQPDNFATESFSIIINTPAILTQLDPFIVYDADGVPDGTVIFDLTQFELDILSPFTIPDVVAFSYYATLNDAENATNPILNPASYALTTQTVFFRVVTAYGCFTIGSYNTTVNGIAPPTGEATQTFTEGNTLADLNVEGENLKWYATPASQDILPLTTLLVNGTTYYVSQTVNGVESARLGVTVNLPLGVSTNKFAGLSYYPNPVKDVFTVSNNNAIDAVRIFNIMGQQVSSKTVNNTNATVDFSALNSGVYFVQLTSGGSQKTIKVVKE</sequence>
<protein>
    <recommendedName>
        <fullName evidence="3">Secretion system C-terminal sorting domain-containing protein</fullName>
    </recommendedName>
</protein>